<sequence length="137" mass="16069">MATKIRRELYLIPTLGEYLEYRHFLTCVDASFNLIEIARNFFIPDSVMANVIFQRFSYLTGTIISITNDIYSFEIEKEIGKINNIVYILKHKYNISDQEALEKATDLLNEELNKLLAAERLMPTYEGEMNEIVQKYI</sequence>
<comment type="caution">
    <text evidence="1">The sequence shown here is derived from an EMBL/GenBank/DDBJ whole genome shotgun (WGS) entry which is preliminary data.</text>
</comment>
<feature type="non-terminal residue" evidence="1">
    <location>
        <position position="137"/>
    </location>
</feature>
<reference evidence="1 2" key="1">
    <citation type="journal article" date="2018" name="Gigascience">
        <title>Genomes of trombidid mites reveal novel predicted allergens and laterally-transferred genes associated with secondary metabolism.</title>
        <authorList>
            <person name="Dong X."/>
            <person name="Chaisiri K."/>
            <person name="Xia D."/>
            <person name="Armstrong S.D."/>
            <person name="Fang Y."/>
            <person name="Donnelly M.J."/>
            <person name="Kadowaki T."/>
            <person name="McGarry J.W."/>
            <person name="Darby A.C."/>
            <person name="Makepeace B.L."/>
        </authorList>
    </citation>
    <scope>NUCLEOTIDE SEQUENCE [LARGE SCALE GENOMIC DNA]</scope>
    <source>
        <strain evidence="1">UoL-UT</strain>
    </source>
</reference>
<dbReference type="InterPro" id="IPR008949">
    <property type="entry name" value="Isoprenoid_synthase_dom_sf"/>
</dbReference>
<dbReference type="SUPFAM" id="SSF48576">
    <property type="entry name" value="Terpenoid synthases"/>
    <property type="match status" value="1"/>
</dbReference>
<dbReference type="Proteomes" id="UP000288716">
    <property type="component" value="Unassembled WGS sequence"/>
</dbReference>
<dbReference type="Pfam" id="PF19086">
    <property type="entry name" value="Terpene_syn_C_2"/>
    <property type="match status" value="1"/>
</dbReference>
<dbReference type="STRING" id="299467.A0A443QA02"/>
<evidence type="ECO:0000313" key="1">
    <source>
        <dbReference type="EMBL" id="RWR99860.1"/>
    </source>
</evidence>
<gene>
    <name evidence="1" type="ORF">B4U80_12655</name>
</gene>
<dbReference type="EMBL" id="NCKV01061848">
    <property type="protein sequence ID" value="RWR99860.1"/>
    <property type="molecule type" value="Genomic_DNA"/>
</dbReference>
<organism evidence="1 2">
    <name type="scientific">Leptotrombidium deliense</name>
    <dbReference type="NCBI Taxonomy" id="299467"/>
    <lineage>
        <taxon>Eukaryota</taxon>
        <taxon>Metazoa</taxon>
        <taxon>Ecdysozoa</taxon>
        <taxon>Arthropoda</taxon>
        <taxon>Chelicerata</taxon>
        <taxon>Arachnida</taxon>
        <taxon>Acari</taxon>
        <taxon>Acariformes</taxon>
        <taxon>Trombidiformes</taxon>
        <taxon>Prostigmata</taxon>
        <taxon>Anystina</taxon>
        <taxon>Parasitengona</taxon>
        <taxon>Trombiculoidea</taxon>
        <taxon>Trombiculidae</taxon>
        <taxon>Leptotrombidium</taxon>
    </lineage>
</organism>
<dbReference type="AlphaFoldDB" id="A0A443QA02"/>
<keyword evidence="2" id="KW-1185">Reference proteome</keyword>
<dbReference type="Gene3D" id="1.10.600.10">
    <property type="entry name" value="Farnesyl Diphosphate Synthase"/>
    <property type="match status" value="1"/>
</dbReference>
<protein>
    <submittedName>
        <fullName evidence="1">Uncharacterized protein</fullName>
    </submittedName>
</protein>
<accession>A0A443QA02</accession>
<name>A0A443QA02_9ACAR</name>
<dbReference type="VEuPathDB" id="VectorBase:LDEU014524"/>
<evidence type="ECO:0000313" key="2">
    <source>
        <dbReference type="Proteomes" id="UP000288716"/>
    </source>
</evidence>
<proteinExistence type="predicted"/>